<protein>
    <submittedName>
        <fullName evidence="1">Endoglucanase ii</fullName>
    </submittedName>
</protein>
<keyword evidence="2" id="KW-1185">Reference proteome</keyword>
<name>A0ACC3ZC93_COLTU</name>
<proteinExistence type="predicted"/>
<evidence type="ECO:0000313" key="1">
    <source>
        <dbReference type="EMBL" id="KAL0941557.1"/>
    </source>
</evidence>
<evidence type="ECO:0000313" key="2">
    <source>
        <dbReference type="Proteomes" id="UP000805649"/>
    </source>
</evidence>
<comment type="caution">
    <text evidence="1">The sequence shown here is derived from an EMBL/GenBank/DDBJ whole genome shotgun (WGS) entry which is preliminary data.</text>
</comment>
<sequence length="244" mass="26104">MKFLSGLSALIAGANAHAIFQKLAVNGVDKGQLTGIRAPDITDPITDINDQDFACNKNLNYLDKTVVKVPAGASVGAWWGHVIGGAMGPNDQDNPIAESHKGPITVYLAKVDDAANASPYGLDWFKIAEEGLENGVWAVDNLIGNDGWYNFTMPSCVASGEYLMRVEILALHEGLFEGGAQFYMECAQIRVEGSGYSTGTDFARFPGTYKSTDPGVLIDIYNDQGAMDNNGNKYVIPGVKALTC</sequence>
<dbReference type="Proteomes" id="UP000805649">
    <property type="component" value="Unassembled WGS sequence"/>
</dbReference>
<organism evidence="1 2">
    <name type="scientific">Colletotrichum truncatum</name>
    <name type="common">Anthracnose fungus</name>
    <name type="synonym">Colletotrichum capsici</name>
    <dbReference type="NCBI Taxonomy" id="5467"/>
    <lineage>
        <taxon>Eukaryota</taxon>
        <taxon>Fungi</taxon>
        <taxon>Dikarya</taxon>
        <taxon>Ascomycota</taxon>
        <taxon>Pezizomycotina</taxon>
        <taxon>Sordariomycetes</taxon>
        <taxon>Hypocreomycetidae</taxon>
        <taxon>Glomerellales</taxon>
        <taxon>Glomerellaceae</taxon>
        <taxon>Colletotrichum</taxon>
        <taxon>Colletotrichum truncatum species complex</taxon>
    </lineage>
</organism>
<dbReference type="EMBL" id="VUJX02000002">
    <property type="protein sequence ID" value="KAL0941557.1"/>
    <property type="molecule type" value="Genomic_DNA"/>
</dbReference>
<accession>A0ACC3ZC93</accession>
<reference evidence="1 2" key="1">
    <citation type="journal article" date="2020" name="Phytopathology">
        <title>Genome Sequence Resources of Colletotrichum truncatum, C. plurivorum, C. musicola, and C. sojae: Four Species Pathogenic to Soybean (Glycine max).</title>
        <authorList>
            <person name="Rogerio F."/>
            <person name="Boufleur T.R."/>
            <person name="Ciampi-Guillardi M."/>
            <person name="Sukno S.A."/>
            <person name="Thon M.R."/>
            <person name="Massola Junior N.S."/>
            <person name="Baroncelli R."/>
        </authorList>
    </citation>
    <scope>NUCLEOTIDE SEQUENCE [LARGE SCALE GENOMIC DNA]</scope>
    <source>
        <strain evidence="1 2">CMES1059</strain>
    </source>
</reference>
<gene>
    <name evidence="1" type="ORF">CTRU02_204320</name>
</gene>